<dbReference type="InterPro" id="IPR013766">
    <property type="entry name" value="Thioredoxin_domain"/>
</dbReference>
<dbReference type="PROSITE" id="PS51352">
    <property type="entry name" value="THIOREDOXIN_2"/>
    <property type="match status" value="1"/>
</dbReference>
<keyword evidence="2" id="KW-0186">Copper</keyword>
<comment type="similarity">
    <text evidence="1">Belongs to the SCO1/2 family.</text>
</comment>
<dbReference type="Pfam" id="PF02630">
    <property type="entry name" value="SCO1-SenC"/>
    <property type="match status" value="1"/>
</dbReference>
<sequence length="218" mass="25678">MKILNSKIPFFSFTCFCLFFHVACNQKSEEKLPIYGQSNTIENEINGKIVVDTVYHSIPDFSFINQDSLFISQDFFNQKIYIANFFFTRCPTICPVMQQNMLTVYEEYKNDERVAFLSHSIDYRNDHPWVLKEYADRLGVDNSQWQFVNGQKDEVFNISKEYLVFTTEDENAPGGYDHQGLFILVDQQRRIRGAYDGTEDEQIQKLLNDVKILCKEYE</sequence>
<evidence type="ECO:0000259" key="3">
    <source>
        <dbReference type="PROSITE" id="PS51352"/>
    </source>
</evidence>
<comment type="caution">
    <text evidence="4">The sequence shown here is derived from an EMBL/GenBank/DDBJ whole genome shotgun (WGS) entry which is preliminary data.</text>
</comment>
<dbReference type="PANTHER" id="PTHR12151">
    <property type="entry name" value="ELECTRON TRANSPORT PROTIN SCO1/SENC FAMILY MEMBER"/>
    <property type="match status" value="1"/>
</dbReference>
<accession>A0ABR7XT04</accession>
<dbReference type="RefSeq" id="WP_190314042.1">
    <property type="nucleotide sequence ID" value="NZ_JACNYL010000003.1"/>
</dbReference>
<dbReference type="SUPFAM" id="SSF52833">
    <property type="entry name" value="Thioredoxin-like"/>
    <property type="match status" value="1"/>
</dbReference>
<reference evidence="4 5" key="1">
    <citation type="submission" date="2020-08" db="EMBL/GenBank/DDBJ databases">
        <title>Sphingobacterium sp. DN00404 isolated from aquaculture water.</title>
        <authorList>
            <person name="Zhang M."/>
        </authorList>
    </citation>
    <scope>NUCLEOTIDE SEQUENCE [LARGE SCALE GENOMIC DNA]</scope>
    <source>
        <strain evidence="4 5">KCTC 42746</strain>
    </source>
</reference>
<dbReference type="EMBL" id="JACNYL010000003">
    <property type="protein sequence ID" value="MBD1422300.1"/>
    <property type="molecule type" value="Genomic_DNA"/>
</dbReference>
<dbReference type="Gene3D" id="3.40.30.10">
    <property type="entry name" value="Glutaredoxin"/>
    <property type="match status" value="1"/>
</dbReference>
<evidence type="ECO:0000256" key="1">
    <source>
        <dbReference type="ARBA" id="ARBA00010996"/>
    </source>
</evidence>
<gene>
    <name evidence="4" type="ORF">H8B21_12035</name>
</gene>
<name>A0ABR7XT04_9SPHI</name>
<dbReference type="Proteomes" id="UP000651112">
    <property type="component" value="Unassembled WGS sequence"/>
</dbReference>
<dbReference type="InterPro" id="IPR036249">
    <property type="entry name" value="Thioredoxin-like_sf"/>
</dbReference>
<dbReference type="PANTHER" id="PTHR12151:SF25">
    <property type="entry name" value="LINALOOL DEHYDRATASE_ISOMERASE DOMAIN-CONTAINING PROTEIN"/>
    <property type="match status" value="1"/>
</dbReference>
<protein>
    <submittedName>
        <fullName evidence="4">SCO family protein</fullName>
    </submittedName>
</protein>
<evidence type="ECO:0000256" key="2">
    <source>
        <dbReference type="ARBA" id="ARBA00023008"/>
    </source>
</evidence>
<dbReference type="InterPro" id="IPR003782">
    <property type="entry name" value="SCO1/SenC"/>
</dbReference>
<evidence type="ECO:0000313" key="4">
    <source>
        <dbReference type="EMBL" id="MBD1422300.1"/>
    </source>
</evidence>
<evidence type="ECO:0000313" key="5">
    <source>
        <dbReference type="Proteomes" id="UP000651112"/>
    </source>
</evidence>
<organism evidence="4 5">
    <name type="scientific">Sphingobacterium chuzhouense</name>
    <dbReference type="NCBI Taxonomy" id="1742264"/>
    <lineage>
        <taxon>Bacteria</taxon>
        <taxon>Pseudomonadati</taxon>
        <taxon>Bacteroidota</taxon>
        <taxon>Sphingobacteriia</taxon>
        <taxon>Sphingobacteriales</taxon>
        <taxon>Sphingobacteriaceae</taxon>
        <taxon>Sphingobacterium</taxon>
    </lineage>
</organism>
<feature type="domain" description="Thioredoxin" evidence="3">
    <location>
        <begin position="52"/>
        <end position="215"/>
    </location>
</feature>
<keyword evidence="5" id="KW-1185">Reference proteome</keyword>
<dbReference type="CDD" id="cd02968">
    <property type="entry name" value="SCO"/>
    <property type="match status" value="1"/>
</dbReference>
<proteinExistence type="inferred from homology"/>